<evidence type="ECO:0000256" key="1">
    <source>
        <dbReference type="ARBA" id="ARBA00007227"/>
    </source>
</evidence>
<evidence type="ECO:0000313" key="4">
    <source>
        <dbReference type="Proteomes" id="UP000187822"/>
    </source>
</evidence>
<accession>A0A1R4A9A6</accession>
<dbReference type="InterPro" id="IPR001387">
    <property type="entry name" value="Cro/C1-type_HTH"/>
</dbReference>
<protein>
    <submittedName>
        <fullName evidence="3">XRE family transcriptional regulator fused to Zn peptidase</fullName>
    </submittedName>
</protein>
<dbReference type="PANTHER" id="PTHR43236">
    <property type="entry name" value="ANTITOXIN HIGA1"/>
    <property type="match status" value="1"/>
</dbReference>
<dbReference type="Gene3D" id="1.10.260.40">
    <property type="entry name" value="lambda repressor-like DNA-binding domains"/>
    <property type="match status" value="1"/>
</dbReference>
<dbReference type="Pfam" id="PF06114">
    <property type="entry name" value="Peptidase_M78"/>
    <property type="match status" value="1"/>
</dbReference>
<dbReference type="CDD" id="cd00093">
    <property type="entry name" value="HTH_XRE"/>
    <property type="match status" value="1"/>
</dbReference>
<dbReference type="PROSITE" id="PS50943">
    <property type="entry name" value="HTH_CROC1"/>
    <property type="match status" value="1"/>
</dbReference>
<dbReference type="GeneID" id="30928342"/>
<dbReference type="Proteomes" id="UP000187822">
    <property type="component" value="Chromosome I"/>
</dbReference>
<dbReference type="InterPro" id="IPR010982">
    <property type="entry name" value="Lambda_DNA-bd_dom_sf"/>
</dbReference>
<dbReference type="GO" id="GO:0003677">
    <property type="term" value="F:DNA binding"/>
    <property type="evidence" value="ECO:0007669"/>
    <property type="project" value="InterPro"/>
</dbReference>
<dbReference type="STRING" id="1673428.CPM_1761"/>
<dbReference type="Pfam" id="PF01381">
    <property type="entry name" value="HTH_3"/>
    <property type="match status" value="1"/>
</dbReference>
<evidence type="ECO:0000259" key="2">
    <source>
        <dbReference type="PROSITE" id="PS50943"/>
    </source>
</evidence>
<reference evidence="4" key="1">
    <citation type="submission" date="2016-06" db="EMBL/GenBank/DDBJ databases">
        <authorList>
            <person name="Toshchakov V.S."/>
        </authorList>
    </citation>
    <scope>NUCLEOTIDE SEQUENCE [LARGE SCALE GENOMIC DNA]</scope>
    <source>
        <strain>PM4 (JCM 30641</strain>
        <strain evidence="4">\VKM B-2940)</strain>
    </source>
</reference>
<keyword evidence="4" id="KW-1185">Reference proteome</keyword>
<dbReference type="SMART" id="SM00530">
    <property type="entry name" value="HTH_XRE"/>
    <property type="match status" value="1"/>
</dbReference>
<dbReference type="Gene3D" id="1.10.10.2910">
    <property type="match status" value="1"/>
</dbReference>
<gene>
    <name evidence="3" type="ORF">CPM_1761</name>
</gene>
<dbReference type="EMBL" id="LT719092">
    <property type="protein sequence ID" value="SJK85545.1"/>
    <property type="molecule type" value="Genomic_DNA"/>
</dbReference>
<sequence>MKSITVEVNPDILKWLRESSGWKMEEVGKRLGTSPETILEFETGKKSPTLTQLRVLSELYKRPLASFFLSKPKEEKPLPKDYRFLPSRANVFDKKTILAIRRSRSLQSIGKELSLNIRYETVTKTKKAALTDRPEIIAAEYRELFNLSFEKQRKLKDAYKLFGYMRDVLEDSNILVFQFSMPIEDARGFALADDIPSIVVINSKDSIEARLFTLMHEFGHILLGETVIDIPDESQANRDSIERWCNAFSASFLLPKESISELFKGYRGRLTETNTLNSLSTKYKVSKAVLLVKMLELDYISRQEFENVLARYVPKETKKIEIKKKGISLTSDQRCLSEMGNKFVSLVANNFDKDFITYSDALSYLSIKSKNFDKVLAKARK</sequence>
<dbReference type="RefSeq" id="WP_077076659.1">
    <property type="nucleotide sequence ID" value="NZ_LT719092.1"/>
</dbReference>
<name>A0A1R4A9A6_9ARCH</name>
<dbReference type="KEGG" id="cdiv:CPM_1761"/>
<dbReference type="SUPFAM" id="SSF47413">
    <property type="entry name" value="lambda repressor-like DNA-binding domains"/>
    <property type="match status" value="1"/>
</dbReference>
<proteinExistence type="inferred from homology"/>
<dbReference type="InterPro" id="IPR052345">
    <property type="entry name" value="Rad_response_metalloprotease"/>
</dbReference>
<organism evidence="3 4">
    <name type="scientific">Cuniculiplasma divulgatum</name>
    <dbReference type="NCBI Taxonomy" id="1673428"/>
    <lineage>
        <taxon>Archaea</taxon>
        <taxon>Methanobacteriati</taxon>
        <taxon>Thermoplasmatota</taxon>
        <taxon>Thermoplasmata</taxon>
        <taxon>Thermoplasmatales</taxon>
        <taxon>Cuniculiplasmataceae</taxon>
        <taxon>Cuniculiplasma</taxon>
    </lineage>
</organism>
<evidence type="ECO:0000313" key="3">
    <source>
        <dbReference type="EMBL" id="SJK85545.1"/>
    </source>
</evidence>
<comment type="similarity">
    <text evidence="1">Belongs to the short-chain fatty acyl-CoA assimilation regulator (ScfR) family.</text>
</comment>
<feature type="domain" description="HTH cro/C1-type" evidence="2">
    <location>
        <begin position="13"/>
        <end position="67"/>
    </location>
</feature>
<dbReference type="AlphaFoldDB" id="A0A1R4A9A6"/>
<dbReference type="InterPro" id="IPR010359">
    <property type="entry name" value="IrrE_HExxH"/>
</dbReference>
<dbReference type="PANTHER" id="PTHR43236:SF2">
    <property type="entry name" value="BLL0069 PROTEIN"/>
    <property type="match status" value="1"/>
</dbReference>